<evidence type="ECO:0000256" key="9">
    <source>
        <dbReference type="ARBA" id="ARBA00023136"/>
    </source>
</evidence>
<feature type="transmembrane region" description="Helical" evidence="10">
    <location>
        <begin position="726"/>
        <end position="747"/>
    </location>
</feature>
<evidence type="ECO:0000256" key="6">
    <source>
        <dbReference type="ARBA" id="ARBA00022741"/>
    </source>
</evidence>
<dbReference type="InterPro" id="IPR026082">
    <property type="entry name" value="ABCA"/>
</dbReference>
<feature type="transmembrane region" description="Helical" evidence="10">
    <location>
        <begin position="1669"/>
        <end position="1693"/>
    </location>
</feature>
<dbReference type="PANTHER" id="PTHR19229:SF250">
    <property type="entry name" value="ABC TRANSPORTER DOMAIN-CONTAINING PROTEIN-RELATED"/>
    <property type="match status" value="1"/>
</dbReference>
<evidence type="ECO:0000256" key="4">
    <source>
        <dbReference type="ARBA" id="ARBA00022692"/>
    </source>
</evidence>
<keyword evidence="9 10" id="KW-0472">Membrane</keyword>
<dbReference type="InterPro" id="IPR013525">
    <property type="entry name" value="ABC2_TM"/>
</dbReference>
<evidence type="ECO:0000256" key="5">
    <source>
        <dbReference type="ARBA" id="ARBA00022737"/>
    </source>
</evidence>
<dbReference type="FunFam" id="3.40.50.300:FF:000298">
    <property type="entry name" value="ATP-binding cassette sub-family A member 12"/>
    <property type="match status" value="1"/>
</dbReference>
<reference evidence="12" key="2">
    <citation type="submission" date="2012-12" db="EMBL/GenBank/DDBJ databases">
        <authorList>
            <person name="Gao Y.W."/>
            <person name="Fan S.T."/>
            <person name="Sun H.T."/>
            <person name="Wang Z."/>
            <person name="Gao X.L."/>
            <person name="Li Y.G."/>
            <person name="Wang T.C."/>
            <person name="Zhang K."/>
            <person name="Xu W.W."/>
            <person name="Yu Z.J."/>
            <person name="Xia X.Z."/>
        </authorList>
    </citation>
    <scope>NUCLEOTIDE SEQUENCE</scope>
    <source>
        <strain evidence="12">FR3</strain>
    </source>
</reference>
<feature type="transmembrane region" description="Helical" evidence="10">
    <location>
        <begin position="1838"/>
        <end position="1861"/>
    </location>
</feature>
<proteinExistence type="inferred from homology"/>
<evidence type="ECO:0000256" key="10">
    <source>
        <dbReference type="SAM" id="Phobius"/>
    </source>
</evidence>
<dbReference type="GO" id="GO:0005524">
    <property type="term" value="F:ATP binding"/>
    <property type="evidence" value="ECO:0007669"/>
    <property type="project" value="UniProtKB-KW"/>
</dbReference>
<protein>
    <submittedName>
        <fullName evidence="12">BMA-ABT-2</fullName>
    </submittedName>
</protein>
<keyword evidence="5" id="KW-0677">Repeat</keyword>
<keyword evidence="8 10" id="KW-1133">Transmembrane helix</keyword>
<feature type="transmembrane region" description="Helical" evidence="10">
    <location>
        <begin position="1773"/>
        <end position="1795"/>
    </location>
</feature>
<dbReference type="PANTHER" id="PTHR19229">
    <property type="entry name" value="ATP-BINDING CASSETTE TRANSPORTER SUBFAMILY A ABCA"/>
    <property type="match status" value="1"/>
</dbReference>
<dbReference type="InterPro" id="IPR017871">
    <property type="entry name" value="ABC_transporter-like_CS"/>
</dbReference>
<comment type="subcellular location">
    <subcellularLocation>
        <location evidence="1">Membrane</location>
        <topology evidence="1">Multi-pass membrane protein</topology>
    </subcellularLocation>
</comment>
<evidence type="ECO:0000256" key="2">
    <source>
        <dbReference type="ARBA" id="ARBA00008869"/>
    </source>
</evidence>
<dbReference type="Gene3D" id="3.40.50.300">
    <property type="entry name" value="P-loop containing nucleotide triphosphate hydrolases"/>
    <property type="match status" value="2"/>
</dbReference>
<keyword evidence="7" id="KW-0067">ATP-binding</keyword>
<comment type="similarity">
    <text evidence="2">Belongs to the ABC transporter superfamily. ABCA family.</text>
</comment>
<evidence type="ECO:0000313" key="12">
    <source>
        <dbReference type="EMBL" id="CTP81777.1"/>
    </source>
</evidence>
<organism evidence="12">
    <name type="scientific">Brugia malayi</name>
    <name type="common">Filarial nematode worm</name>
    <dbReference type="NCBI Taxonomy" id="6279"/>
    <lineage>
        <taxon>Eukaryota</taxon>
        <taxon>Metazoa</taxon>
        <taxon>Ecdysozoa</taxon>
        <taxon>Nematoda</taxon>
        <taxon>Chromadorea</taxon>
        <taxon>Rhabditida</taxon>
        <taxon>Spirurina</taxon>
        <taxon>Spiruromorpha</taxon>
        <taxon>Filarioidea</taxon>
        <taxon>Onchocercidae</taxon>
        <taxon>Brugia</taxon>
    </lineage>
</organism>
<reference evidence="12" key="1">
    <citation type="journal article" date="2007" name="Science">
        <title>Draft genome of the filarial nematode parasite Brugia malayi.</title>
        <authorList>
            <person name="Ghedin E."/>
            <person name="Wang S."/>
            <person name="Spiro D."/>
            <person name="Caler E."/>
            <person name="Zhao Q."/>
            <person name="Crabtree J."/>
            <person name="Allen J.E."/>
            <person name="Delcher A.L."/>
            <person name="Guiliano D.B."/>
            <person name="Miranda-Saavedra D."/>
            <person name="Angiuoli S.V."/>
            <person name="Creasy T."/>
            <person name="Amedeo P."/>
            <person name="Haas B."/>
            <person name="El-Sayed N.M."/>
            <person name="Wortman J.R."/>
            <person name="Feldblyum T."/>
            <person name="Tallon L."/>
            <person name="Schatz M."/>
            <person name="Shumway M."/>
            <person name="Koo H."/>
            <person name="Salzberg S.L."/>
            <person name="Schobel S."/>
            <person name="Pertea M."/>
            <person name="Pop M."/>
            <person name="White O."/>
            <person name="Barton G.J."/>
            <person name="Carlow C.K."/>
            <person name="Crawford M.J."/>
            <person name="Daub J."/>
            <person name="Dimmic M.W."/>
            <person name="Estes C.F."/>
            <person name="Foster J.M."/>
            <person name="Ganatra M."/>
            <person name="Gregory W.F."/>
            <person name="Johnson N.M."/>
            <person name="Jin J."/>
            <person name="Komuniecki R."/>
            <person name="Korf I."/>
            <person name="Kumar S."/>
            <person name="Laney S."/>
            <person name="Li B.W."/>
            <person name="Li W."/>
            <person name="Lindblom T.H."/>
            <person name="Lustigman S."/>
            <person name="Ma D."/>
            <person name="Maina C.V."/>
            <person name="Martin D.M."/>
            <person name="McCarter J.P."/>
            <person name="McReynolds L."/>
            <person name="Mitreva M."/>
            <person name="Nutman T.B."/>
            <person name="Parkinson J."/>
            <person name="Peregrin-Alvarez J.M."/>
            <person name="Poole C."/>
            <person name="Ren Q."/>
            <person name="Saunders L."/>
            <person name="Sluder A.E."/>
            <person name="Smith K."/>
            <person name="Stanke M."/>
            <person name="Unnasch T.R."/>
            <person name="Ware J."/>
            <person name="Wei A.D."/>
            <person name="Weil G."/>
            <person name="Williams D.J."/>
            <person name="Zhang Y."/>
            <person name="Williams S.A."/>
            <person name="Fraser-Liggett C."/>
            <person name="Slatko B."/>
            <person name="Blaxter M.L."/>
            <person name="Scott A.L."/>
        </authorList>
    </citation>
    <scope>NUCLEOTIDE SEQUENCE</scope>
    <source>
        <strain evidence="12">FR3</strain>
    </source>
</reference>
<dbReference type="GO" id="GO:0016887">
    <property type="term" value="F:ATP hydrolysis activity"/>
    <property type="evidence" value="ECO:0007669"/>
    <property type="project" value="InterPro"/>
</dbReference>
<feature type="domain" description="ABC transporter" evidence="11">
    <location>
        <begin position="908"/>
        <end position="1138"/>
    </location>
</feature>
<dbReference type="SUPFAM" id="SSF52540">
    <property type="entry name" value="P-loop containing nucleoside triphosphate hydrolases"/>
    <property type="match status" value="2"/>
</dbReference>
<keyword evidence="3" id="KW-0813">Transport</keyword>
<evidence type="ECO:0000256" key="8">
    <source>
        <dbReference type="ARBA" id="ARBA00022989"/>
    </source>
</evidence>
<dbReference type="FunFam" id="3.40.50.300:FF:000335">
    <property type="entry name" value="ATP binding cassette subfamily A member 5"/>
    <property type="match status" value="1"/>
</dbReference>
<feature type="transmembrane region" description="Helical" evidence="10">
    <location>
        <begin position="1705"/>
        <end position="1727"/>
    </location>
</feature>
<evidence type="ECO:0000256" key="7">
    <source>
        <dbReference type="ARBA" id="ARBA00022840"/>
    </source>
</evidence>
<keyword evidence="4 10" id="KW-0812">Transmembrane</keyword>
<evidence type="ECO:0000256" key="3">
    <source>
        <dbReference type="ARBA" id="ARBA00022448"/>
    </source>
</evidence>
<dbReference type="Pfam" id="PF12698">
    <property type="entry name" value="ABC2_membrane_3"/>
    <property type="match status" value="2"/>
</dbReference>
<feature type="transmembrane region" description="Helical" evidence="10">
    <location>
        <begin position="754"/>
        <end position="774"/>
    </location>
</feature>
<dbReference type="PROSITE" id="PS50893">
    <property type="entry name" value="ABC_TRANSPORTER_2"/>
    <property type="match status" value="2"/>
</dbReference>
<dbReference type="Pfam" id="PF23321">
    <property type="entry name" value="R1_ABCA1"/>
    <property type="match status" value="1"/>
</dbReference>
<dbReference type="GO" id="GO:0016020">
    <property type="term" value="C:membrane"/>
    <property type="evidence" value="ECO:0007669"/>
    <property type="project" value="UniProtKB-SubCell"/>
</dbReference>
<dbReference type="CDD" id="cd03263">
    <property type="entry name" value="ABC_subfamily_A"/>
    <property type="match status" value="2"/>
</dbReference>
<gene>
    <name evidence="13" type="primary">bma-abt-2</name>
    <name evidence="12" type="synonym">Bma-abt-2</name>
    <name evidence="13" type="ORF">Bm3319</name>
    <name evidence="12" type="ORF">BM_Bm3319</name>
</gene>
<evidence type="ECO:0000259" key="11">
    <source>
        <dbReference type="PROSITE" id="PS50893"/>
    </source>
</evidence>
<accession>A0A0I9R397</accession>
<dbReference type="PROSITE" id="PS00211">
    <property type="entry name" value="ABC_TRANSPORTER_1"/>
    <property type="match status" value="2"/>
</dbReference>
<dbReference type="Pfam" id="PF00005">
    <property type="entry name" value="ABC_tran"/>
    <property type="match status" value="2"/>
</dbReference>
<dbReference type="WormBase" id="Bm3319">
    <property type="protein sequence ID" value="BM45763"/>
    <property type="gene ID" value="WBGene00223580"/>
    <property type="gene designation" value="Bma-abt-2"/>
</dbReference>
<dbReference type="GO" id="GO:0005319">
    <property type="term" value="F:lipid transporter activity"/>
    <property type="evidence" value="ECO:0007669"/>
    <property type="project" value="TreeGrafter"/>
</dbReference>
<feature type="transmembrane region" description="Helical" evidence="10">
    <location>
        <begin position="826"/>
        <end position="849"/>
    </location>
</feature>
<feature type="transmembrane region" description="Helical" evidence="10">
    <location>
        <begin position="780"/>
        <end position="805"/>
    </location>
</feature>
<evidence type="ECO:0000313" key="13">
    <source>
        <dbReference type="WormBase" id="Bm3319"/>
    </source>
</evidence>
<name>A0A0I9R397_BRUMA</name>
<dbReference type="EMBL" id="LN857024">
    <property type="protein sequence ID" value="CTP81777.1"/>
    <property type="molecule type" value="Genomic_DNA"/>
</dbReference>
<dbReference type="InterPro" id="IPR003593">
    <property type="entry name" value="AAA+_ATPase"/>
</dbReference>
<dbReference type="InterPro" id="IPR056264">
    <property type="entry name" value="R2_ABCA1-4-like"/>
</dbReference>
<feature type="transmembrane region" description="Helical" evidence="10">
    <location>
        <begin position="1739"/>
        <end position="1761"/>
    </location>
</feature>
<feature type="transmembrane region" description="Helical" evidence="10">
    <location>
        <begin position="693"/>
        <end position="714"/>
    </location>
</feature>
<dbReference type="GO" id="GO:0140359">
    <property type="term" value="F:ABC-type transporter activity"/>
    <property type="evidence" value="ECO:0007669"/>
    <property type="project" value="InterPro"/>
</dbReference>
<sequence length="2225" mass="252141">MLPVWKQLMLLMWKSIQIKKRQKTWLALELLLPILLFGILALVRARNFTETYSTCHYDAKAFPSAGIMPFLQSYLCSFTNPCFKSPTTGDDTAKINIERRRQTLIATIARSIAEMCVAIGTEPIRWANLSDSIISLINTLAHLPPNVFQKPIPLVSFFNSIDESIEFFKSALNISDELFVSLSHSQIIPLHALKAIKEISFLASSRSSTLRKVNMLCKLMRRTISSPYATDIFHSDLLCEQLGSKALQNVTQFNANKNAMILKALHNYLKFALANNTSMEYEELLNMFNALRNIWNDRIIRKFISVLSFIDFSNYTSIISALHCGNNPYGPSSDERKFVPDAAATAVYNADKDKIYNFLRHVTPRHSEQHDKKRFCGSIPIHSDGNCSFLEGAALSQLMPLINGYILLAPASPVVKAFAEKISEPLRWASLLQSSIIDFNRLAPPLQDVLFESKLRPASQNIIKLLKLLEKSGILSSDLVSSLSSTLSDMFNVSSHPSSLLMRIRFITLKLEEILQCFSFDRFVVVSDEEEMIDRALCLMDYKQYMSGIVFLHINEKSTKFPLIITYKIRHPPDYIDSTRQLMDSLGHQISRDNYLIDLKYLTSGFSFLQEATNKILIENSTDRKYSTGLFAQQEPYKCVEIDKFFILNFLGLFVILSWMIPSALLVKNIVYEKEMGLKEMMRIMGLSDSIHWISWSLHSFILTFISLLFISILLKYGGLLPVTDFLVLIIYFSSFSIACIAQCIFISTLFSQTNIASASTAGLFFLLFFPYQISFRTQSLTFVIITLLFPQTAVAYGFEMIYLADNNYITDWSSLLSIHVSGLRITLLTVLIAFAVDTFIYIFLAWYINTVFPGTYGVPQPFYFFLTTRYWFGDEYVMRSVSDPDSITPFEASDNYEQGPIDLKLTIDICNLVKVYGNRTKALDGLNMRFYESQITALLGHNGAGKTTIISILTGLSQPTSGTMFVYGLNIQKHMRTIRRFIGICPQYNILFDKLTVIEQLKFYGALKGIPSDRLNGEVDRTVEDLGFTSSKNKLCSHLSGGMKRKLCIGIALIGGSKLIILDEPTADVDAHARRSIWDILIRNKKDRTIILSTHRMDEADLLADRIAIISEGQLQVAGSPLFLKKKFGNGLYLNILKASNTAEVCESSLENFLLKQTDGQCVLVEQYENEALYRLPIDLTANQLKQLFEKIEKAKHELNITNYSITSPTLQQIFLQLAPAEEQALKKDYDKCCCSYLSRRLHSLLYSVNENALDNSTSESHTLSVTDHKHPSVEYVHNKASLRKQHFRTVINKRLNESRRNIMIIFVEFLIPIILVFGVEVYSKFLSKHYSSYKPETAPPLELISGIYGNWTLGYFSLENQNKATKGEKYLKAMTSFPGIGVRCINHNPVSPTLDGTIYPCYINATFLTNLTLPSKLVPFNVPQKCGCDLSGWNCTTPNDFNYKLNNVTLPTANIIYDVTYRNISQFRLLTSDLAVKNSFMIGGWQFAQFSTVALNDTEKSYAQIGWHNLLSFMEKAAKVWKIDWQHAIANVSFVENPFKPRNRTFKDLVVVSMANFDTEENSKIWFNNKLWHSLPIFTNAYHNAILRSQSSSDPANIGILTYSHPMNYSLSSYINNIPLVRIISFRIILLLLAISLFTACFCLPLVEERISLSKHLQMISGLTPLIYWLANFIFHTIIYLIVAVIVIVSYNIMAVDHFVISPFYTVSLFILLFCAGLSLISLTYLCQTLFSLPSLAYIVVGIVFFFIGANCIMIVIFLENQMLKDEALVIAYQICSVLFIALPHYNLGMAAYRLSFVGVLRMQSELYLKDINRKDQINHLPLPNPLEWHLMGKHLIALIIEFCLCLLMLLLIEYRYCLNSWMKYREFMRTTQLIANTEESELDEDVKVEHARVDALSSEPNEDHRLIVSDVSKSYDGQTLAVRNVSFAVKNGECFGLLGVNGAGKTSLFRILTGQVSVGTGNILINNKSIQCKNSSSLTSCGYCPQFDALNPKLTAREHLRYYSLLRGVKKEDVDMVVNWALSKLQLNPYADEIASNYSGGNKRKLSLAIALVADPPLLLLDEPSAGMDPLAQRFMWNILLALRKNKRAMVITSHSMEECEVLCSRIAIMNHGQLRCVGSIQHLKHRFGEGYTLTIRLSTNESISKVQSFMEILLPVARLEAVHFLTMFYQIPNVSCTIADAYDVICKMQETIQIDDYSLSQTTLDDMFVSFVNSSADKTAG</sequence>
<dbReference type="InterPro" id="IPR027417">
    <property type="entry name" value="P-loop_NTPase"/>
</dbReference>
<feature type="transmembrane region" description="Helical" evidence="10">
    <location>
        <begin position="645"/>
        <end position="672"/>
    </location>
</feature>
<dbReference type="InterPro" id="IPR003439">
    <property type="entry name" value="ABC_transporter-like_ATP-bd"/>
</dbReference>
<keyword evidence="6" id="KW-0547">Nucleotide-binding</keyword>
<dbReference type="OMA" id="ITHATFE"/>
<evidence type="ECO:0000256" key="1">
    <source>
        <dbReference type="ARBA" id="ARBA00004141"/>
    </source>
</evidence>
<feature type="transmembrane region" description="Helical" evidence="10">
    <location>
        <begin position="1304"/>
        <end position="1324"/>
    </location>
</feature>
<dbReference type="SMART" id="SM00382">
    <property type="entry name" value="AAA"/>
    <property type="match status" value="2"/>
</dbReference>
<feature type="transmembrane region" description="Helical" evidence="10">
    <location>
        <begin position="1630"/>
        <end position="1649"/>
    </location>
</feature>
<feature type="domain" description="ABC transporter" evidence="11">
    <location>
        <begin position="1909"/>
        <end position="2140"/>
    </location>
</feature>